<dbReference type="InterPro" id="IPR005495">
    <property type="entry name" value="LptG/LptF_permease"/>
</dbReference>
<dbReference type="GO" id="GO:0043190">
    <property type="term" value="C:ATP-binding cassette (ABC) transporter complex"/>
    <property type="evidence" value="ECO:0007669"/>
    <property type="project" value="InterPro"/>
</dbReference>
<dbReference type="AlphaFoldDB" id="A0A1J5SCH9"/>
<evidence type="ECO:0000313" key="7">
    <source>
        <dbReference type="EMBL" id="OIQ97933.1"/>
    </source>
</evidence>
<evidence type="ECO:0000256" key="4">
    <source>
        <dbReference type="ARBA" id="ARBA00022989"/>
    </source>
</evidence>
<dbReference type="Pfam" id="PF03739">
    <property type="entry name" value="LptF_LptG"/>
    <property type="match status" value="1"/>
</dbReference>
<proteinExistence type="predicted"/>
<sequence>MLGIDRYILRQLAVAMVLVTIGLSAILWLTQSLRFIEMTVNRGSSVGMFVELTLLVLPNFMSFILPVALFAVVLFTYNKLITDRELVVMRAAGISHMALARPALILAAVTMLFNLLLNVWLIPLSVQRFHHLQDQLRSATSSLLQEGTFNQIAPNLTVYVGAKSPKGELLNVIVHDRRNPRRTVTIMAERGALLKGPTEDSPPSILLINGIRQQVAPNSTRLSLLYFDNYAMQFSNDNKQGAARDRDPRGCYLDELFGATEASLGPVTYREYQVEGHQRLASPLYQFTFALLAAASLLAGWFNRRGQGDRLILAIGLMIGVQALSLVISNLATRHLALIPLLYITPVVVALAALAALTTLRDGTPLWRRFAPR</sequence>
<keyword evidence="2" id="KW-1003">Cell membrane</keyword>
<feature type="transmembrane region" description="Helical" evidence="6">
    <location>
        <begin position="284"/>
        <end position="302"/>
    </location>
</feature>
<accession>A0A1J5SCH9</accession>
<feature type="transmembrane region" description="Helical" evidence="6">
    <location>
        <begin position="12"/>
        <end position="36"/>
    </location>
</feature>
<feature type="transmembrane region" description="Helical" evidence="6">
    <location>
        <begin position="338"/>
        <end position="360"/>
    </location>
</feature>
<comment type="caution">
    <text evidence="7">The sequence shown here is derived from an EMBL/GenBank/DDBJ whole genome shotgun (WGS) entry which is preliminary data.</text>
</comment>
<dbReference type="EMBL" id="MLJW01000126">
    <property type="protein sequence ID" value="OIQ97933.1"/>
    <property type="molecule type" value="Genomic_DNA"/>
</dbReference>
<gene>
    <name evidence="7" type="ORF">GALL_201150</name>
</gene>
<dbReference type="NCBIfam" id="TIGR04407">
    <property type="entry name" value="LptF_YjgP"/>
    <property type="match status" value="1"/>
</dbReference>
<dbReference type="PANTHER" id="PTHR33529:SF6">
    <property type="entry name" value="YJGP_YJGQ FAMILY PERMEASE"/>
    <property type="match status" value="1"/>
</dbReference>
<evidence type="ECO:0000256" key="5">
    <source>
        <dbReference type="ARBA" id="ARBA00023136"/>
    </source>
</evidence>
<reference evidence="7" key="1">
    <citation type="submission" date="2016-10" db="EMBL/GenBank/DDBJ databases">
        <title>Sequence of Gallionella enrichment culture.</title>
        <authorList>
            <person name="Poehlein A."/>
            <person name="Muehling M."/>
            <person name="Daniel R."/>
        </authorList>
    </citation>
    <scope>NUCLEOTIDE SEQUENCE</scope>
</reference>
<dbReference type="GO" id="GO:0055085">
    <property type="term" value="P:transmembrane transport"/>
    <property type="evidence" value="ECO:0007669"/>
    <property type="project" value="InterPro"/>
</dbReference>
<name>A0A1J5SCH9_9ZZZZ</name>
<comment type="subcellular location">
    <subcellularLocation>
        <location evidence="1">Cell membrane</location>
        <topology evidence="1">Multi-pass membrane protein</topology>
    </subcellularLocation>
</comment>
<keyword evidence="4 6" id="KW-1133">Transmembrane helix</keyword>
<evidence type="ECO:0000256" key="1">
    <source>
        <dbReference type="ARBA" id="ARBA00004651"/>
    </source>
</evidence>
<feature type="transmembrane region" description="Helical" evidence="6">
    <location>
        <begin position="56"/>
        <end position="77"/>
    </location>
</feature>
<protein>
    <submittedName>
        <fullName evidence="7">Putative permease YjgP/YjgQ family protein</fullName>
    </submittedName>
</protein>
<feature type="transmembrane region" description="Helical" evidence="6">
    <location>
        <begin position="98"/>
        <end position="121"/>
    </location>
</feature>
<organism evidence="7">
    <name type="scientific">mine drainage metagenome</name>
    <dbReference type="NCBI Taxonomy" id="410659"/>
    <lineage>
        <taxon>unclassified sequences</taxon>
        <taxon>metagenomes</taxon>
        <taxon>ecological metagenomes</taxon>
    </lineage>
</organism>
<evidence type="ECO:0000256" key="3">
    <source>
        <dbReference type="ARBA" id="ARBA00022692"/>
    </source>
</evidence>
<keyword evidence="3 6" id="KW-0812">Transmembrane</keyword>
<keyword evidence="5 6" id="KW-0472">Membrane</keyword>
<feature type="transmembrane region" description="Helical" evidence="6">
    <location>
        <begin position="311"/>
        <end position="332"/>
    </location>
</feature>
<evidence type="ECO:0000256" key="2">
    <source>
        <dbReference type="ARBA" id="ARBA00022475"/>
    </source>
</evidence>
<dbReference type="PANTHER" id="PTHR33529">
    <property type="entry name" value="SLR0882 PROTEIN-RELATED"/>
    <property type="match status" value="1"/>
</dbReference>
<evidence type="ECO:0000256" key="6">
    <source>
        <dbReference type="SAM" id="Phobius"/>
    </source>
</evidence>
<dbReference type="InterPro" id="IPR030922">
    <property type="entry name" value="LptF"/>
</dbReference>
<dbReference type="GO" id="GO:0015920">
    <property type="term" value="P:lipopolysaccharide transport"/>
    <property type="evidence" value="ECO:0007669"/>
    <property type="project" value="TreeGrafter"/>
</dbReference>